<dbReference type="Gene3D" id="3.60.21.10">
    <property type="match status" value="1"/>
</dbReference>
<dbReference type="AlphaFoldDB" id="A0A8S3US65"/>
<evidence type="ECO:0000259" key="7">
    <source>
        <dbReference type="Pfam" id="PF16656"/>
    </source>
</evidence>
<dbReference type="Gene3D" id="2.60.40.380">
    <property type="entry name" value="Purple acid phosphatase-like, N-terminal"/>
    <property type="match status" value="1"/>
</dbReference>
<name>A0A8S3US65_MYTED</name>
<accession>A0A8S3US65</accession>
<dbReference type="InterPro" id="IPR029052">
    <property type="entry name" value="Metallo-depent_PP-like"/>
</dbReference>
<comment type="caution">
    <text evidence="8">The sequence shown here is derived from an EMBL/GenBank/DDBJ whole genome shotgun (WGS) entry which is preliminary data.</text>
</comment>
<dbReference type="InterPro" id="IPR004843">
    <property type="entry name" value="Calcineurin-like_PHP"/>
</dbReference>
<keyword evidence="4" id="KW-1133">Transmembrane helix</keyword>
<keyword evidence="4" id="KW-0812">Transmembrane</keyword>
<dbReference type="EMBL" id="CAJPWZ010002933">
    <property type="protein sequence ID" value="CAG2248353.1"/>
    <property type="molecule type" value="Genomic_DNA"/>
</dbReference>
<feature type="transmembrane region" description="Helical" evidence="4">
    <location>
        <begin position="460"/>
        <end position="481"/>
    </location>
</feature>
<comment type="similarity">
    <text evidence="3">Belongs to the metallophosphoesterase superfamily. Purple acid phosphatase family.</text>
</comment>
<dbReference type="Pfam" id="PF16656">
    <property type="entry name" value="Pur_ac_phosph_N"/>
    <property type="match status" value="1"/>
</dbReference>
<gene>
    <name evidence="8" type="ORF">MEDL_60210</name>
</gene>
<evidence type="ECO:0000256" key="3">
    <source>
        <dbReference type="RuleBase" id="RU361203"/>
    </source>
</evidence>
<dbReference type="SUPFAM" id="SSF49363">
    <property type="entry name" value="Purple acid phosphatase, N-terminal domain"/>
    <property type="match status" value="1"/>
</dbReference>
<keyword evidence="1 3" id="KW-0732">Signal</keyword>
<dbReference type="GO" id="GO:0003993">
    <property type="term" value="F:acid phosphatase activity"/>
    <property type="evidence" value="ECO:0007669"/>
    <property type="project" value="UniProtKB-EC"/>
</dbReference>
<evidence type="ECO:0000256" key="1">
    <source>
        <dbReference type="ARBA" id="ARBA00022729"/>
    </source>
</evidence>
<feature type="signal peptide" evidence="3">
    <location>
        <begin position="1"/>
        <end position="28"/>
    </location>
</feature>
<comment type="catalytic activity">
    <reaction evidence="3">
        <text>a phosphate monoester + H2O = an alcohol + phosphate</text>
        <dbReference type="Rhea" id="RHEA:15017"/>
        <dbReference type="ChEBI" id="CHEBI:15377"/>
        <dbReference type="ChEBI" id="CHEBI:30879"/>
        <dbReference type="ChEBI" id="CHEBI:43474"/>
        <dbReference type="ChEBI" id="CHEBI:67140"/>
        <dbReference type="EC" id="3.1.3.2"/>
    </reaction>
</comment>
<evidence type="ECO:0000313" key="8">
    <source>
        <dbReference type="EMBL" id="CAG2248353.1"/>
    </source>
</evidence>
<dbReference type="OrthoDB" id="45007at2759"/>
<evidence type="ECO:0000259" key="5">
    <source>
        <dbReference type="Pfam" id="PF00149"/>
    </source>
</evidence>
<dbReference type="InterPro" id="IPR008963">
    <property type="entry name" value="Purple_acid_Pase-like_N"/>
</dbReference>
<sequence>MELPSCLKTLMIFQNCFIIFLFIPSTGSTSENRKPRLVHISIGNEETSSMIIMWSTVSRTGCRVFYDISDKLQFSIEGNVSKLLEDNWNALSYIHRAELTNLEANQTYFYQVSCEYGHDVFKSDIFMFKTLSNDKEQTVKLLVYGDMGSKSGKLTLSALQHELSTGQYQAIFHNGDFGYDLDSNGGSVGDEFLDMIQPIAAQFPYMTSPGNHELAHDLHHYRLRFSMPGTPWPMPFEKLWYSFDIGPVHFISFSSEVYFIHNQDFTCKQYDWLLEDLTKANQNREQTPWVIALGHRPMYCTNSNLDDCTPHFWGQWVKRGLEDLFYAMGVDLVIEAHEHSYERLWPVYHSDVIQHSYLHPRAPVHIISGAGGNSEGVDLTGFSSSWSAFRAGKRSKNSYGRLSIVNKTHLHFDQISAITKDVLDQFWIVQENHGPFLNNFDCKNSTVLPEFCTCPLPIRFVTLLILFTSGIVIIIVLSIMFCCYSCRCCYFCLNNIRTCAHVSGSWLNRRRQYRHQLLQQNTDIEDDILLYQPTESIDSFDMFVH</sequence>
<feature type="domain" description="Calcineurin-like phosphoesterase" evidence="5">
    <location>
        <begin position="140"/>
        <end position="341"/>
    </location>
</feature>
<dbReference type="InterPro" id="IPR025733">
    <property type="entry name" value="PAPs_C"/>
</dbReference>
<organism evidence="8 9">
    <name type="scientific">Mytilus edulis</name>
    <name type="common">Blue mussel</name>
    <dbReference type="NCBI Taxonomy" id="6550"/>
    <lineage>
        <taxon>Eukaryota</taxon>
        <taxon>Metazoa</taxon>
        <taxon>Spiralia</taxon>
        <taxon>Lophotrochozoa</taxon>
        <taxon>Mollusca</taxon>
        <taxon>Bivalvia</taxon>
        <taxon>Autobranchia</taxon>
        <taxon>Pteriomorphia</taxon>
        <taxon>Mytilida</taxon>
        <taxon>Mytiloidea</taxon>
        <taxon>Mytilidae</taxon>
        <taxon>Mytilinae</taxon>
        <taxon>Mytilus</taxon>
    </lineage>
</organism>
<evidence type="ECO:0000256" key="4">
    <source>
        <dbReference type="SAM" id="Phobius"/>
    </source>
</evidence>
<dbReference type="PANTHER" id="PTHR45867:SF10">
    <property type="entry name" value="PURPLE ACID PHOSPHATASE"/>
    <property type="match status" value="1"/>
</dbReference>
<proteinExistence type="inferred from homology"/>
<dbReference type="PANTHER" id="PTHR45867">
    <property type="entry name" value="PURPLE ACID PHOSPHATASE"/>
    <property type="match status" value="1"/>
</dbReference>
<dbReference type="EC" id="3.1.3.2" evidence="3"/>
<dbReference type="InterPro" id="IPR041792">
    <property type="entry name" value="MPP_PAP"/>
</dbReference>
<dbReference type="Proteomes" id="UP000683360">
    <property type="component" value="Unassembled WGS sequence"/>
</dbReference>
<keyword evidence="4" id="KW-0472">Membrane</keyword>
<dbReference type="GO" id="GO:0046872">
    <property type="term" value="F:metal ion binding"/>
    <property type="evidence" value="ECO:0007669"/>
    <property type="project" value="InterPro"/>
</dbReference>
<reference evidence="8" key="1">
    <citation type="submission" date="2021-03" db="EMBL/GenBank/DDBJ databases">
        <authorList>
            <person name="Bekaert M."/>
        </authorList>
    </citation>
    <scope>NUCLEOTIDE SEQUENCE</scope>
</reference>
<dbReference type="CDD" id="cd00839">
    <property type="entry name" value="MPP_PAPs"/>
    <property type="match status" value="1"/>
</dbReference>
<evidence type="ECO:0000259" key="6">
    <source>
        <dbReference type="Pfam" id="PF14008"/>
    </source>
</evidence>
<evidence type="ECO:0000256" key="2">
    <source>
        <dbReference type="ARBA" id="ARBA00023180"/>
    </source>
</evidence>
<dbReference type="Pfam" id="PF14008">
    <property type="entry name" value="Metallophos_C"/>
    <property type="match status" value="1"/>
</dbReference>
<feature type="domain" description="Purple acid phosphatase C-terminal" evidence="6">
    <location>
        <begin position="362"/>
        <end position="425"/>
    </location>
</feature>
<dbReference type="SUPFAM" id="SSF56300">
    <property type="entry name" value="Metallo-dependent phosphatases"/>
    <property type="match status" value="1"/>
</dbReference>
<evidence type="ECO:0000313" key="9">
    <source>
        <dbReference type="Proteomes" id="UP000683360"/>
    </source>
</evidence>
<protein>
    <recommendedName>
        <fullName evidence="3">Purple acid phosphatase</fullName>
        <ecNumber evidence="3">3.1.3.2</ecNumber>
    </recommendedName>
</protein>
<feature type="domain" description="Purple acid phosphatase N-terminal" evidence="7">
    <location>
        <begin position="35"/>
        <end position="130"/>
    </location>
</feature>
<keyword evidence="3" id="KW-0378">Hydrolase</keyword>
<dbReference type="Pfam" id="PF00149">
    <property type="entry name" value="Metallophos"/>
    <property type="match status" value="1"/>
</dbReference>
<dbReference type="InterPro" id="IPR015914">
    <property type="entry name" value="PAPs_N"/>
</dbReference>
<keyword evidence="9" id="KW-1185">Reference proteome</keyword>
<keyword evidence="2" id="KW-0325">Glycoprotein</keyword>
<feature type="chain" id="PRO_5035961381" description="Purple acid phosphatase" evidence="3">
    <location>
        <begin position="29"/>
        <end position="545"/>
    </location>
</feature>